<dbReference type="AlphaFoldDB" id="A0AAE3HKB4"/>
<sequence length="64" mass="7104">MTESLQQVKAANRDTAVTDSVQIVVEQFWCGQLDVRRLAQIAQALYPQSGRKAWHGDTTDTGRG</sequence>
<evidence type="ECO:0000313" key="1">
    <source>
        <dbReference type="EMBL" id="MCS3902669.1"/>
    </source>
</evidence>
<evidence type="ECO:0000313" key="2">
    <source>
        <dbReference type="Proteomes" id="UP001204445"/>
    </source>
</evidence>
<organism evidence="1 2">
    <name type="scientific">Methylohalomonas lacus</name>
    <dbReference type="NCBI Taxonomy" id="398773"/>
    <lineage>
        <taxon>Bacteria</taxon>
        <taxon>Pseudomonadati</taxon>
        <taxon>Pseudomonadota</taxon>
        <taxon>Gammaproteobacteria</taxon>
        <taxon>Methylohalomonadales</taxon>
        <taxon>Methylohalomonadaceae</taxon>
        <taxon>Methylohalomonas</taxon>
    </lineage>
</organism>
<dbReference type="EMBL" id="JANUCT010000004">
    <property type="protein sequence ID" value="MCS3902669.1"/>
    <property type="molecule type" value="Genomic_DNA"/>
</dbReference>
<reference evidence="1" key="1">
    <citation type="submission" date="2022-08" db="EMBL/GenBank/DDBJ databases">
        <title>Genomic Encyclopedia of Type Strains, Phase III (KMG-III): the genomes of soil and plant-associated and newly described type strains.</title>
        <authorList>
            <person name="Whitman W."/>
        </authorList>
    </citation>
    <scope>NUCLEOTIDE SEQUENCE</scope>
    <source>
        <strain evidence="1">HMT 1</strain>
    </source>
</reference>
<accession>A0AAE3HKB4</accession>
<dbReference type="RefSeq" id="WP_259054228.1">
    <property type="nucleotide sequence ID" value="NZ_JANUCT010000004.1"/>
</dbReference>
<name>A0AAE3HKB4_9GAMM</name>
<protein>
    <submittedName>
        <fullName evidence="1">Uncharacterized protein</fullName>
    </submittedName>
</protein>
<gene>
    <name evidence="1" type="ORF">J2T55_000673</name>
</gene>
<proteinExistence type="predicted"/>
<dbReference type="Proteomes" id="UP001204445">
    <property type="component" value="Unassembled WGS sequence"/>
</dbReference>
<comment type="caution">
    <text evidence="1">The sequence shown here is derived from an EMBL/GenBank/DDBJ whole genome shotgun (WGS) entry which is preliminary data.</text>
</comment>
<keyword evidence="2" id="KW-1185">Reference proteome</keyword>